<dbReference type="Gene3D" id="3.20.20.70">
    <property type="entry name" value="Aldolase class I"/>
    <property type="match status" value="1"/>
</dbReference>
<dbReference type="EMBL" id="LAZR01042293">
    <property type="protein sequence ID" value="KKL09877.1"/>
    <property type="molecule type" value="Genomic_DNA"/>
</dbReference>
<reference evidence="1" key="1">
    <citation type="journal article" date="2015" name="Nature">
        <title>Complex archaea that bridge the gap between prokaryotes and eukaryotes.</title>
        <authorList>
            <person name="Spang A."/>
            <person name="Saw J.H."/>
            <person name="Jorgensen S.L."/>
            <person name="Zaremba-Niedzwiedzka K."/>
            <person name="Martijn J."/>
            <person name="Lind A.E."/>
            <person name="van Eijk R."/>
            <person name="Schleper C."/>
            <person name="Guy L."/>
            <person name="Ettema T.J."/>
        </authorList>
    </citation>
    <scope>NUCLEOTIDE SEQUENCE</scope>
</reference>
<comment type="caution">
    <text evidence="1">The sequence shown here is derived from an EMBL/GenBank/DDBJ whole genome shotgun (WGS) entry which is preliminary data.</text>
</comment>
<sequence>VKSRGIYLDFSHDFVRLREPQMRNLIKWGVDRIYWSLDGVTKETYEKIRVGANFDKVVENVKKLIAPLLPDNVHVIDLSVEGK</sequence>
<dbReference type="InterPro" id="IPR058240">
    <property type="entry name" value="rSAM_sf"/>
</dbReference>
<organism evidence="1">
    <name type="scientific">marine sediment metagenome</name>
    <dbReference type="NCBI Taxonomy" id="412755"/>
    <lineage>
        <taxon>unclassified sequences</taxon>
        <taxon>metagenomes</taxon>
        <taxon>ecological metagenomes</taxon>
    </lineage>
</organism>
<dbReference type="InterPro" id="IPR013785">
    <property type="entry name" value="Aldolase_TIM"/>
</dbReference>
<name>A0A0F9B7T5_9ZZZZ</name>
<gene>
    <name evidence="1" type="ORF">LCGC14_2561510</name>
</gene>
<accession>A0A0F9B7T5</accession>
<protein>
    <submittedName>
        <fullName evidence="1">Uncharacterized protein</fullName>
    </submittedName>
</protein>
<dbReference type="AlphaFoldDB" id="A0A0F9B7T5"/>
<evidence type="ECO:0000313" key="1">
    <source>
        <dbReference type="EMBL" id="KKL09877.1"/>
    </source>
</evidence>
<feature type="non-terminal residue" evidence="1">
    <location>
        <position position="1"/>
    </location>
</feature>
<proteinExistence type="predicted"/>
<dbReference type="SUPFAM" id="SSF102114">
    <property type="entry name" value="Radical SAM enzymes"/>
    <property type="match status" value="1"/>
</dbReference>